<feature type="transmembrane region" description="Helical" evidence="7">
    <location>
        <begin position="345"/>
        <end position="364"/>
    </location>
</feature>
<evidence type="ECO:0000256" key="4">
    <source>
        <dbReference type="ARBA" id="ARBA00022692"/>
    </source>
</evidence>
<dbReference type="Gene3D" id="1.20.1250.20">
    <property type="entry name" value="MFS general substrate transporter like domains"/>
    <property type="match status" value="1"/>
</dbReference>
<feature type="transmembrane region" description="Helical" evidence="7">
    <location>
        <begin position="279"/>
        <end position="300"/>
    </location>
</feature>
<feature type="transmembrane region" description="Helical" evidence="7">
    <location>
        <begin position="481"/>
        <end position="503"/>
    </location>
</feature>
<feature type="transmembrane region" description="Helical" evidence="7">
    <location>
        <begin position="210"/>
        <end position="234"/>
    </location>
</feature>
<dbReference type="InterPro" id="IPR020846">
    <property type="entry name" value="MFS_dom"/>
</dbReference>
<proteinExistence type="predicted"/>
<feature type="transmembrane region" description="Helical" evidence="7">
    <location>
        <begin position="370"/>
        <end position="395"/>
    </location>
</feature>
<evidence type="ECO:0000256" key="6">
    <source>
        <dbReference type="ARBA" id="ARBA00023136"/>
    </source>
</evidence>
<feature type="transmembrane region" description="Helical" evidence="7">
    <location>
        <begin position="178"/>
        <end position="198"/>
    </location>
</feature>
<dbReference type="CDD" id="cd17502">
    <property type="entry name" value="MFS_Azr1_MDR_like"/>
    <property type="match status" value="1"/>
</dbReference>
<protein>
    <submittedName>
        <fullName evidence="9">MFS transporter</fullName>
    </submittedName>
</protein>
<keyword evidence="2" id="KW-0813">Transport</keyword>
<keyword evidence="3" id="KW-1003">Cell membrane</keyword>
<evidence type="ECO:0000259" key="8">
    <source>
        <dbReference type="PROSITE" id="PS50850"/>
    </source>
</evidence>
<dbReference type="EMBL" id="CP097160">
    <property type="protein sequence ID" value="UQN15695.1"/>
    <property type="molecule type" value="Genomic_DNA"/>
</dbReference>
<dbReference type="Gene3D" id="1.20.1720.10">
    <property type="entry name" value="Multidrug resistance protein D"/>
    <property type="match status" value="1"/>
</dbReference>
<dbReference type="Pfam" id="PF07690">
    <property type="entry name" value="MFS_1"/>
    <property type="match status" value="1"/>
</dbReference>
<feature type="transmembrane region" description="Helical" evidence="7">
    <location>
        <begin position="90"/>
        <end position="109"/>
    </location>
</feature>
<keyword evidence="6 7" id="KW-0472">Membrane</keyword>
<evidence type="ECO:0000256" key="7">
    <source>
        <dbReference type="SAM" id="Phobius"/>
    </source>
</evidence>
<accession>A0ABY4MZ26</accession>
<feature type="domain" description="Major facilitator superfamily (MFS) profile" evidence="8">
    <location>
        <begin position="25"/>
        <end position="508"/>
    </location>
</feature>
<reference evidence="9" key="1">
    <citation type="submission" date="2022-05" db="EMBL/GenBank/DDBJ databases">
        <title>Complete genome sequence of toluene-degrading Gulosibacter sediminis strain ACHW.36C.</title>
        <authorList>
            <person name="Wai A.C."/>
            <person name="Lai G.K."/>
            <person name="Griffin S.D."/>
            <person name="Leung F.C."/>
        </authorList>
    </citation>
    <scope>NUCLEOTIDE SEQUENCE [LARGE SCALE GENOMIC DNA]</scope>
    <source>
        <strain evidence="9">ACHW.36C</strain>
    </source>
</reference>
<dbReference type="PRINTS" id="PR01036">
    <property type="entry name" value="TCRTETB"/>
</dbReference>
<feature type="transmembrane region" description="Helical" evidence="7">
    <location>
        <begin position="21"/>
        <end position="39"/>
    </location>
</feature>
<keyword evidence="4 7" id="KW-0812">Transmembrane</keyword>
<dbReference type="NCBIfam" id="TIGR00711">
    <property type="entry name" value="efflux_EmrB"/>
    <property type="match status" value="1"/>
</dbReference>
<dbReference type="PROSITE" id="PS50850">
    <property type="entry name" value="MFS"/>
    <property type="match status" value="1"/>
</dbReference>
<sequence length="527" mass="55394">MTKTLPTTGAPQRAEPEKQQSIVMLFVGLLVTMLMSALGQTVLSTALPTIVGELNGADHMAWVVTAFILASTVVMPIYGRISDIFGRKAILVVAIALFMIGSVIGGLAQDMGWLIVARVIQGLGGGGLMILSQAAMADVIPARERGKYMGIFGAVFAVCSVAGPLVGGWLTDGPGWRWAFWMNIPLAVLAIVAVLLFLHPHKRERDIPRIDYLGMALIAAATTAIVLVCTWGGTTYEWNSPTIIGLIAGAVVAVIAFALVERKAESPVLPGYLFKNRNFLLTTGASLAVGIAMFGTLGYMPTYIQMVTGVTASEAGLLMTPMMGSLLVTSIVSGQVVSRTGRYKAFPLVGLVILSIGLALLSTLAVDSPIWVMCAYLAVMGIGIGFSMQILTLVVQNEFPGRVVGTATAANNYFRQVGATIGSAVVGSFFSSRLVDLLTEKMSQAPAASGSDLGATSLTPAVVNGLPDAVRQPIIEAYNEALLPILLYIVPLVLIGLVLVFFVKEKNLATTVANEEAEASQSADVTA</sequence>
<evidence type="ECO:0000256" key="3">
    <source>
        <dbReference type="ARBA" id="ARBA00022475"/>
    </source>
</evidence>
<feature type="transmembrane region" description="Helical" evidence="7">
    <location>
        <begin position="59"/>
        <end position="78"/>
    </location>
</feature>
<feature type="transmembrane region" description="Helical" evidence="7">
    <location>
        <begin position="115"/>
        <end position="136"/>
    </location>
</feature>
<keyword evidence="5 7" id="KW-1133">Transmembrane helix</keyword>
<evidence type="ECO:0000256" key="2">
    <source>
        <dbReference type="ARBA" id="ARBA00022448"/>
    </source>
</evidence>
<evidence type="ECO:0000313" key="9">
    <source>
        <dbReference type="EMBL" id="UQN15695.1"/>
    </source>
</evidence>
<dbReference type="PANTHER" id="PTHR23501:SF197">
    <property type="entry name" value="COMD"/>
    <property type="match status" value="1"/>
</dbReference>
<dbReference type="InterPro" id="IPR011701">
    <property type="entry name" value="MFS"/>
</dbReference>
<evidence type="ECO:0000256" key="1">
    <source>
        <dbReference type="ARBA" id="ARBA00004651"/>
    </source>
</evidence>
<name>A0ABY4MZ26_9MICO</name>
<dbReference type="SUPFAM" id="SSF103473">
    <property type="entry name" value="MFS general substrate transporter"/>
    <property type="match status" value="1"/>
</dbReference>
<dbReference type="InterPro" id="IPR036259">
    <property type="entry name" value="MFS_trans_sf"/>
</dbReference>
<organism evidence="9">
    <name type="scientific">Gulosibacter sediminis</name>
    <dbReference type="NCBI Taxonomy" id="1729695"/>
    <lineage>
        <taxon>Bacteria</taxon>
        <taxon>Bacillati</taxon>
        <taxon>Actinomycetota</taxon>
        <taxon>Actinomycetes</taxon>
        <taxon>Micrococcales</taxon>
        <taxon>Microbacteriaceae</taxon>
        <taxon>Gulosibacter</taxon>
    </lineage>
</organism>
<dbReference type="PANTHER" id="PTHR23501">
    <property type="entry name" value="MAJOR FACILITATOR SUPERFAMILY"/>
    <property type="match status" value="1"/>
</dbReference>
<evidence type="ECO:0000256" key="5">
    <source>
        <dbReference type="ARBA" id="ARBA00022989"/>
    </source>
</evidence>
<gene>
    <name evidence="9" type="ORF">M3M28_04375</name>
</gene>
<feature type="transmembrane region" description="Helical" evidence="7">
    <location>
        <begin position="148"/>
        <end position="166"/>
    </location>
</feature>
<dbReference type="InterPro" id="IPR004638">
    <property type="entry name" value="EmrB-like"/>
</dbReference>
<feature type="transmembrane region" description="Helical" evidence="7">
    <location>
        <begin position="240"/>
        <end position="259"/>
    </location>
</feature>
<comment type="subcellular location">
    <subcellularLocation>
        <location evidence="1">Cell membrane</location>
        <topology evidence="1">Multi-pass membrane protein</topology>
    </subcellularLocation>
</comment>
<feature type="transmembrane region" description="Helical" evidence="7">
    <location>
        <begin position="315"/>
        <end position="333"/>
    </location>
</feature>